<dbReference type="EMBL" id="LT604072">
    <property type="protein sequence ID" value="SCB06360.1"/>
    <property type="molecule type" value="Genomic_DNA"/>
</dbReference>
<name>A0A1C3TTA7_XANCT</name>
<gene>
    <name evidence="1" type="ORF">BN444_01264</name>
</gene>
<evidence type="ECO:0000313" key="1">
    <source>
        <dbReference type="EMBL" id="SCB06360.1"/>
    </source>
</evidence>
<accession>A0A1C3TTA7</accession>
<dbReference type="PATRIC" id="fig|1261556.5.peg.3828"/>
<organism evidence="1 2">
    <name type="scientific">Xanthomonas translucens pv. translucens DSM 18974</name>
    <dbReference type="NCBI Taxonomy" id="1261556"/>
    <lineage>
        <taxon>Bacteria</taxon>
        <taxon>Pseudomonadati</taxon>
        <taxon>Pseudomonadota</taxon>
        <taxon>Gammaproteobacteria</taxon>
        <taxon>Lysobacterales</taxon>
        <taxon>Lysobacteraceae</taxon>
        <taxon>Xanthomonas</taxon>
        <taxon>Xanthomonas translucens group</taxon>
    </lineage>
</organism>
<protein>
    <submittedName>
        <fullName evidence="1">Uncharacterized protein</fullName>
    </submittedName>
</protein>
<reference evidence="2" key="1">
    <citation type="submission" date="2016-07" db="EMBL/GenBank/DDBJ databases">
        <authorList>
            <person name="Jaenicke Sebastian"/>
        </authorList>
    </citation>
    <scope>NUCLEOTIDE SEQUENCE [LARGE SCALE GENOMIC DNA]</scope>
</reference>
<sequence length="92" mass="9327">MHHVVLGGAGSACSPAAGVATFERIRQLQGARVKRPIMGMLALAVAGALMAAPPSAPRFDTQRISANVKTLASDAYAGRAPATPGEDKTVAT</sequence>
<proteinExistence type="predicted"/>
<dbReference type="Proteomes" id="UP000093071">
    <property type="component" value="Chromosome I"/>
</dbReference>
<dbReference type="AlphaFoldDB" id="A0A1C3TTA7"/>
<evidence type="ECO:0000313" key="2">
    <source>
        <dbReference type="Proteomes" id="UP000093071"/>
    </source>
</evidence>